<evidence type="ECO:0000313" key="2">
    <source>
        <dbReference type="Proteomes" id="UP001447008"/>
    </source>
</evidence>
<dbReference type="Proteomes" id="UP001447008">
    <property type="component" value="Unassembled WGS sequence"/>
</dbReference>
<comment type="caution">
    <text evidence="1">The sequence shown here is derived from an EMBL/GenBank/DDBJ whole genome shotgun (WGS) entry which is preliminary data.</text>
</comment>
<protein>
    <submittedName>
        <fullName evidence="1">Uncharacterized protein</fullName>
    </submittedName>
</protein>
<sequence length="103" mass="11773">MGARQAVFEEFLGHKYAHHCSAEQVRTAITEAIKLLGAHGEQDSERYFALLSRFNDNHSRILYQGRSGEPFLEFCQHKLFKEITYDKSSVQAWAQGLGLELTL</sequence>
<gene>
    <name evidence="1" type="ORF">WCN91_13190</name>
</gene>
<dbReference type="RefSeq" id="WP_342679787.1">
    <property type="nucleotide sequence ID" value="NZ_JBCGCU010000017.1"/>
</dbReference>
<keyword evidence="2" id="KW-1185">Reference proteome</keyword>
<evidence type="ECO:0000313" key="1">
    <source>
        <dbReference type="EMBL" id="MEM0516354.1"/>
    </source>
</evidence>
<proteinExistence type="predicted"/>
<reference evidence="1 2" key="1">
    <citation type="submission" date="2024-03" db="EMBL/GenBank/DDBJ databases">
        <title>Pseudoalteromonas qingdaonensis sp. nov., isolated from the intestines of marine benthic organisms.</title>
        <authorList>
            <person name="Lin X."/>
            <person name="Fang S."/>
            <person name="Hu X."/>
        </authorList>
    </citation>
    <scope>NUCLEOTIDE SEQUENCE [LARGE SCALE GENOMIC DNA]</scope>
    <source>
        <strain evidence="1 2">YIC-827</strain>
    </source>
</reference>
<organism evidence="1 2">
    <name type="scientific">Pseudoalteromonas qingdaonensis</name>
    <dbReference type="NCBI Taxonomy" id="3131913"/>
    <lineage>
        <taxon>Bacteria</taxon>
        <taxon>Pseudomonadati</taxon>
        <taxon>Pseudomonadota</taxon>
        <taxon>Gammaproteobacteria</taxon>
        <taxon>Alteromonadales</taxon>
        <taxon>Pseudoalteromonadaceae</taxon>
        <taxon>Pseudoalteromonas</taxon>
    </lineage>
</organism>
<accession>A0ABU9MYP8</accession>
<name>A0ABU9MYP8_9GAMM</name>
<dbReference type="EMBL" id="JBCGCU010000017">
    <property type="protein sequence ID" value="MEM0516354.1"/>
    <property type="molecule type" value="Genomic_DNA"/>
</dbReference>